<gene>
    <name evidence="2" type="ORF">CVT00_08995</name>
</gene>
<evidence type="ECO:0000313" key="2">
    <source>
        <dbReference type="EMBL" id="QPH89770.1"/>
    </source>
</evidence>
<sequence>MSEKKSKKAAKQTKETKLNGITNPIFEKNLQALFQQDEVLAARLFSMISQNKYEIVLGKNDPLDINIINKETSESIYENPVEETYKMLDEIEKKYKRYPGLFFYGLGNGVLYKALAKNVTHKSIAIIEPEIEIIYSVLNLIDLSEELEKEQIVLFFSEFTTHTQFHYLIVNAELEPYSKTYNLIIHSKFYDQFSDDYIDINKKFAEAFSHIVIAHGNSIDDLLIGTRQNIENLPEMLKNYCYHDLIKKRHKLVDTAIIVSTGPSLDKQLETLKKFAPYVSIISVDASYPILARNGIKPDYVTSIERMIPTSTFFEKEYPDVDEDIYFVISSVTHTQSVKNILPRRLVLTMKPQHEEKMFGLKKYGYLGVGHSCANMAYQLAYVLGHKNIVFIGQDLAFGKDGASHAKGHTIAQPDENLYITAYGGEGEVRTTYVWTLFKNQFENDIEQSKLENITSYNCTEGGARIEGTIERPFLEVMKELCVDKKEKKLPNIPKNSEKTTNNDMLKAYKVIQEKIKMQTFLKKELEKVFLEVTPRIDELNLLREQDKITQKHFNELLKIVKKVDKAKDFISKRKYMKYIQNVFMISVFYQELELAKISVAPSDTNKEKIDKLFEWANAHKYWLFSAAGGINADIETTKKASKPLIKELKKRGIFPKED</sequence>
<proteinExistence type="predicted"/>
<protein>
    <submittedName>
        <fullName evidence="2">Motility associated factor glycosyltransferase family protein</fullName>
    </submittedName>
</protein>
<accession>A0A7S9RDM7</accession>
<reference evidence="2 3" key="1">
    <citation type="journal article" date="2018" name="Emerg. Microbes Infect.">
        <title>Genomic analysis of oral Campylobacter concisus strains identified a potential bacterial molecular marker associated with active Crohn's disease.</title>
        <authorList>
            <person name="Liu F."/>
            <person name="Ma R."/>
            <person name="Tay C.Y.A."/>
            <person name="Octavia S."/>
            <person name="Lan R."/>
            <person name="Chung H.K.L."/>
            <person name="Riordan S.M."/>
            <person name="Grimm M.C."/>
            <person name="Leong R.W."/>
            <person name="Tanaka M.M."/>
            <person name="Connor S."/>
            <person name="Zhang L."/>
        </authorList>
    </citation>
    <scope>NUCLEOTIDE SEQUENCE [LARGE SCALE GENOMIC DNA]</scope>
    <source>
        <strain evidence="2 3">P1CDO2</strain>
    </source>
</reference>
<feature type="domain" description="6-hydroxymethylpterin diphosphokinase MptE-like" evidence="1">
    <location>
        <begin position="228"/>
        <end position="400"/>
    </location>
</feature>
<dbReference type="GO" id="GO:0016740">
    <property type="term" value="F:transferase activity"/>
    <property type="evidence" value="ECO:0007669"/>
    <property type="project" value="UniProtKB-KW"/>
</dbReference>
<keyword evidence="2" id="KW-0808">Transferase</keyword>
<name>A0A7S9RDM7_9BACT</name>
<dbReference type="Proteomes" id="UP000594508">
    <property type="component" value="Chromosome"/>
</dbReference>
<dbReference type="PANTHER" id="PTHR41786">
    <property type="entry name" value="MOTILITY ACCESSORY FACTOR MAF"/>
    <property type="match status" value="1"/>
</dbReference>
<dbReference type="EMBL" id="CP060707">
    <property type="protein sequence ID" value="QPH89770.1"/>
    <property type="molecule type" value="Genomic_DNA"/>
</dbReference>
<dbReference type="PANTHER" id="PTHR41786:SF1">
    <property type="entry name" value="6-HYDROXYMETHYLPTERIN DIPHOSPHOKINASE MPTE-LIKE DOMAIN-CONTAINING PROTEIN"/>
    <property type="match status" value="1"/>
</dbReference>
<dbReference type="Pfam" id="PF01973">
    <property type="entry name" value="MptE-like"/>
    <property type="match status" value="1"/>
</dbReference>
<dbReference type="AlphaFoldDB" id="A0A7S9RDM7"/>
<evidence type="ECO:0000313" key="3">
    <source>
        <dbReference type="Proteomes" id="UP000594508"/>
    </source>
</evidence>
<organism evidence="2 3">
    <name type="scientific">Campylobacter concisus</name>
    <dbReference type="NCBI Taxonomy" id="199"/>
    <lineage>
        <taxon>Bacteria</taxon>
        <taxon>Pseudomonadati</taxon>
        <taxon>Campylobacterota</taxon>
        <taxon>Epsilonproteobacteria</taxon>
        <taxon>Campylobacterales</taxon>
        <taxon>Campylobacteraceae</taxon>
        <taxon>Campylobacter</taxon>
    </lineage>
</organism>
<dbReference type="RefSeq" id="WP_103559018.1">
    <property type="nucleotide sequence ID" value="NZ_CP060707.1"/>
</dbReference>
<evidence type="ECO:0000259" key="1">
    <source>
        <dbReference type="Pfam" id="PF01973"/>
    </source>
</evidence>
<dbReference type="InterPro" id="IPR002826">
    <property type="entry name" value="MptE-like"/>
</dbReference>